<evidence type="ECO:0000256" key="5">
    <source>
        <dbReference type="ARBA" id="ARBA00023180"/>
    </source>
</evidence>
<evidence type="ECO:0000256" key="8">
    <source>
        <dbReference type="SAM" id="Phobius"/>
    </source>
</evidence>
<comment type="caution">
    <text evidence="10">The sequence shown here is derived from an EMBL/GenBank/DDBJ whole genome shotgun (WGS) entry which is preliminary data.</text>
</comment>
<dbReference type="SUPFAM" id="SSF49503">
    <property type="entry name" value="Cupredoxins"/>
    <property type="match status" value="1"/>
</dbReference>
<sequence length="229" mass="24518">MVDSSSYHSCNINTSIASNKKLLNCDQPSKLHWTKLLFLPLTPSGDAGYNPGETYYYISTSDGGKSSLDQTSGGHCKTNNMKLEVYICRDKEDKHCPEATSRPPTTSAAASHLVTDTISSSTLSPVGSSTKAPASTAPPTTEPSTWLVNQNITDPPPKEPADVGAFKRDKPTSTGVSLLIVPLVVLGAVLAVSVGVNIYFFKKYKRKPKSKKTSYQREGSHGPLVPSSV</sequence>
<dbReference type="EMBL" id="CALNXK010000157">
    <property type="protein sequence ID" value="CAH3170689.1"/>
    <property type="molecule type" value="Genomic_DNA"/>
</dbReference>
<keyword evidence="8" id="KW-0812">Transmembrane</keyword>
<evidence type="ECO:0000256" key="4">
    <source>
        <dbReference type="ARBA" id="ARBA00023157"/>
    </source>
</evidence>
<keyword evidence="2" id="KW-0732">Signal</keyword>
<protein>
    <recommendedName>
        <fullName evidence="9">Ephrin RBD domain-containing protein</fullName>
    </recommendedName>
</protein>
<evidence type="ECO:0000259" key="9">
    <source>
        <dbReference type="PROSITE" id="PS51551"/>
    </source>
</evidence>
<dbReference type="InterPro" id="IPR001799">
    <property type="entry name" value="Ephrin_RBD"/>
</dbReference>
<keyword evidence="3 8" id="KW-0472">Membrane</keyword>
<comment type="similarity">
    <text evidence="6">Belongs to the ephrin family.</text>
</comment>
<keyword evidence="5" id="KW-0325">Glycoprotein</keyword>
<evidence type="ECO:0000313" key="10">
    <source>
        <dbReference type="EMBL" id="CAH3170689.1"/>
    </source>
</evidence>
<comment type="subcellular location">
    <subcellularLocation>
        <location evidence="1">Membrane</location>
    </subcellularLocation>
</comment>
<dbReference type="InterPro" id="IPR008972">
    <property type="entry name" value="Cupredoxin"/>
</dbReference>
<dbReference type="Proteomes" id="UP001159405">
    <property type="component" value="Unassembled WGS sequence"/>
</dbReference>
<evidence type="ECO:0000256" key="7">
    <source>
        <dbReference type="SAM" id="MobiDB-lite"/>
    </source>
</evidence>
<keyword evidence="4" id="KW-1015">Disulfide bond</keyword>
<feature type="transmembrane region" description="Helical" evidence="8">
    <location>
        <begin position="176"/>
        <end position="201"/>
    </location>
</feature>
<proteinExistence type="inferred from homology"/>
<evidence type="ECO:0000256" key="1">
    <source>
        <dbReference type="ARBA" id="ARBA00004370"/>
    </source>
</evidence>
<keyword evidence="11" id="KW-1185">Reference proteome</keyword>
<dbReference type="PANTHER" id="PTHR11304:SF29">
    <property type="entry name" value="EPHRIN"/>
    <property type="match status" value="1"/>
</dbReference>
<dbReference type="PROSITE" id="PS51551">
    <property type="entry name" value="EPHRIN_RBD_2"/>
    <property type="match status" value="1"/>
</dbReference>
<feature type="compositionally biased region" description="Basic and acidic residues" evidence="7">
    <location>
        <begin position="156"/>
        <end position="168"/>
    </location>
</feature>
<feature type="domain" description="Ephrin RBD" evidence="9">
    <location>
        <begin position="1"/>
        <end position="87"/>
    </location>
</feature>
<name>A0ABN8QZN8_9CNID</name>
<dbReference type="InterPro" id="IPR031328">
    <property type="entry name" value="Ephrin"/>
</dbReference>
<keyword evidence="8" id="KW-1133">Transmembrane helix</keyword>
<evidence type="ECO:0000256" key="2">
    <source>
        <dbReference type="ARBA" id="ARBA00022729"/>
    </source>
</evidence>
<evidence type="ECO:0000313" key="11">
    <source>
        <dbReference type="Proteomes" id="UP001159405"/>
    </source>
</evidence>
<reference evidence="10 11" key="1">
    <citation type="submission" date="2022-05" db="EMBL/GenBank/DDBJ databases">
        <authorList>
            <consortium name="Genoscope - CEA"/>
            <person name="William W."/>
        </authorList>
    </citation>
    <scope>NUCLEOTIDE SEQUENCE [LARGE SCALE GENOMIC DNA]</scope>
</reference>
<accession>A0ABN8QZN8</accession>
<gene>
    <name evidence="10" type="ORF">PLOB_00010894</name>
</gene>
<feature type="compositionally biased region" description="Low complexity" evidence="7">
    <location>
        <begin position="120"/>
        <end position="145"/>
    </location>
</feature>
<dbReference type="PANTHER" id="PTHR11304">
    <property type="entry name" value="EPHRIN"/>
    <property type="match status" value="1"/>
</dbReference>
<dbReference type="Pfam" id="PF00812">
    <property type="entry name" value="Ephrin"/>
    <property type="match status" value="1"/>
</dbReference>
<dbReference type="Gene3D" id="2.60.40.420">
    <property type="entry name" value="Cupredoxins - blue copper proteins"/>
    <property type="match status" value="1"/>
</dbReference>
<feature type="region of interest" description="Disordered" evidence="7">
    <location>
        <begin position="209"/>
        <end position="229"/>
    </location>
</feature>
<evidence type="ECO:0000256" key="6">
    <source>
        <dbReference type="PROSITE-ProRule" id="PRU00884"/>
    </source>
</evidence>
<comment type="caution">
    <text evidence="6">Lacks conserved residue(s) required for the propagation of feature annotation.</text>
</comment>
<evidence type="ECO:0000256" key="3">
    <source>
        <dbReference type="ARBA" id="ARBA00023136"/>
    </source>
</evidence>
<feature type="region of interest" description="Disordered" evidence="7">
    <location>
        <begin position="120"/>
        <end position="168"/>
    </location>
</feature>
<organism evidence="10 11">
    <name type="scientific">Porites lobata</name>
    <dbReference type="NCBI Taxonomy" id="104759"/>
    <lineage>
        <taxon>Eukaryota</taxon>
        <taxon>Metazoa</taxon>
        <taxon>Cnidaria</taxon>
        <taxon>Anthozoa</taxon>
        <taxon>Hexacorallia</taxon>
        <taxon>Scleractinia</taxon>
        <taxon>Fungiina</taxon>
        <taxon>Poritidae</taxon>
        <taxon>Porites</taxon>
    </lineage>
</organism>